<evidence type="ECO:0000313" key="1">
    <source>
        <dbReference type="EMBL" id="CAB4647495.1"/>
    </source>
</evidence>
<accession>A0A6J6KH82</accession>
<dbReference type="EMBL" id="CAEZWF010000020">
    <property type="protein sequence ID" value="CAB4654183.1"/>
    <property type="molecule type" value="Genomic_DNA"/>
</dbReference>
<name>A0A6J6KH82_9ZZZZ</name>
<protein>
    <submittedName>
        <fullName evidence="1">Unannotated protein</fullName>
    </submittedName>
</protein>
<dbReference type="EMBL" id="CAEZVW010000069">
    <property type="protein sequence ID" value="CAB4647495.1"/>
    <property type="molecule type" value="Genomic_DNA"/>
</dbReference>
<organism evidence="1">
    <name type="scientific">freshwater metagenome</name>
    <dbReference type="NCBI Taxonomy" id="449393"/>
    <lineage>
        <taxon>unclassified sequences</taxon>
        <taxon>metagenomes</taxon>
        <taxon>ecological metagenomes</taxon>
    </lineage>
</organism>
<dbReference type="AlphaFoldDB" id="A0A6J6KH82"/>
<proteinExistence type="predicted"/>
<dbReference type="EMBL" id="CAEZWK010000022">
    <property type="protein sequence ID" value="CAB4655255.1"/>
    <property type="molecule type" value="Genomic_DNA"/>
</dbReference>
<reference evidence="1" key="1">
    <citation type="submission" date="2020-05" db="EMBL/GenBank/DDBJ databases">
        <authorList>
            <person name="Chiriac C."/>
            <person name="Salcher M."/>
            <person name="Ghai R."/>
            <person name="Kavagutti S V."/>
        </authorList>
    </citation>
    <scope>NUCLEOTIDE SEQUENCE</scope>
</reference>
<evidence type="ECO:0000313" key="3">
    <source>
        <dbReference type="EMBL" id="CAB4655255.1"/>
    </source>
</evidence>
<evidence type="ECO:0000313" key="2">
    <source>
        <dbReference type="EMBL" id="CAB4654183.1"/>
    </source>
</evidence>
<gene>
    <name evidence="1" type="ORF">UFOPK2157_01049</name>
    <name evidence="2" type="ORF">UFOPK2228_00781</name>
    <name evidence="3" type="ORF">UFOPK2245_00844</name>
</gene>
<sequence length="94" mass="9808">MFSTSIAMISSARSSIASAIFSNARWRVEGVESRQCAKASSAALNAASTSAAFDLGAVAKAVPVAGLIRVVDSPDFDSTDFPLMKLLSFFMGRA</sequence>